<dbReference type="InterPro" id="IPR006680">
    <property type="entry name" value="Amidohydro-rel"/>
</dbReference>
<dbReference type="Gene3D" id="3.20.20.140">
    <property type="entry name" value="Metal-dependent hydrolases"/>
    <property type="match status" value="1"/>
</dbReference>
<dbReference type="GO" id="GO:0019239">
    <property type="term" value="F:deaminase activity"/>
    <property type="evidence" value="ECO:0007669"/>
    <property type="project" value="UniProtKB-ARBA"/>
</dbReference>
<keyword evidence="1" id="KW-0479">Metal-binding</keyword>
<dbReference type="Proteomes" id="UP000011083">
    <property type="component" value="Unassembled WGS sequence"/>
</dbReference>
<dbReference type="FunFam" id="3.20.20.140:FF:000014">
    <property type="entry name" value="5-methylthioadenosine/S-adenosylhomocysteine deaminase"/>
    <property type="match status" value="1"/>
</dbReference>
<dbReference type="RefSeq" id="XP_004337284.1">
    <property type="nucleotide sequence ID" value="XM_004337236.1"/>
</dbReference>
<evidence type="ECO:0000256" key="3">
    <source>
        <dbReference type="ARBA" id="ARBA00022833"/>
    </source>
</evidence>
<evidence type="ECO:0000313" key="6">
    <source>
        <dbReference type="Proteomes" id="UP000011083"/>
    </source>
</evidence>
<proteinExistence type="predicted"/>
<evidence type="ECO:0000256" key="2">
    <source>
        <dbReference type="ARBA" id="ARBA00022801"/>
    </source>
</evidence>
<dbReference type="AlphaFoldDB" id="L8GT16"/>
<keyword evidence="3" id="KW-0862">Zinc</keyword>
<dbReference type="STRING" id="1257118.L8GT16"/>
<dbReference type="GeneID" id="14915874"/>
<evidence type="ECO:0000259" key="4">
    <source>
        <dbReference type="Pfam" id="PF01979"/>
    </source>
</evidence>
<reference evidence="5 6" key="1">
    <citation type="journal article" date="2013" name="Genome Biol.">
        <title>Genome of Acanthamoeba castellanii highlights extensive lateral gene transfer and early evolution of tyrosine kinase signaling.</title>
        <authorList>
            <person name="Clarke M."/>
            <person name="Lohan A.J."/>
            <person name="Liu B."/>
            <person name="Lagkouvardos I."/>
            <person name="Roy S."/>
            <person name="Zafar N."/>
            <person name="Bertelli C."/>
            <person name="Schilde C."/>
            <person name="Kianianmomeni A."/>
            <person name="Burglin T.R."/>
            <person name="Frech C."/>
            <person name="Turcotte B."/>
            <person name="Kopec K.O."/>
            <person name="Synnott J.M."/>
            <person name="Choo C."/>
            <person name="Paponov I."/>
            <person name="Finkler A."/>
            <person name="Soon Heng Tan C."/>
            <person name="Hutchins A.P."/>
            <person name="Weinmeier T."/>
            <person name="Rattei T."/>
            <person name="Chu J.S."/>
            <person name="Gimenez G."/>
            <person name="Irimia M."/>
            <person name="Rigden D.J."/>
            <person name="Fitzpatrick D.A."/>
            <person name="Lorenzo-Morales J."/>
            <person name="Bateman A."/>
            <person name="Chiu C.H."/>
            <person name="Tang P."/>
            <person name="Hegemann P."/>
            <person name="Fromm H."/>
            <person name="Raoult D."/>
            <person name="Greub G."/>
            <person name="Miranda-Saavedra D."/>
            <person name="Chen N."/>
            <person name="Nash P."/>
            <person name="Ginger M.L."/>
            <person name="Horn M."/>
            <person name="Schaap P."/>
            <person name="Caler L."/>
            <person name="Loftus B."/>
        </authorList>
    </citation>
    <scope>NUCLEOTIDE SEQUENCE [LARGE SCALE GENOMIC DNA]</scope>
    <source>
        <strain evidence="5 6">Neff</strain>
    </source>
</reference>
<accession>L8GT16</accession>
<protein>
    <submittedName>
        <fullName evidence="5">Nethylammeline chlorohydrolase</fullName>
    </submittedName>
</protein>
<keyword evidence="6" id="KW-1185">Reference proteome</keyword>
<dbReference type="Pfam" id="PF01979">
    <property type="entry name" value="Amidohydro_1"/>
    <property type="match status" value="1"/>
</dbReference>
<name>L8GT16_ACACF</name>
<dbReference type="InterPro" id="IPR050287">
    <property type="entry name" value="MTA/SAH_deaminase"/>
</dbReference>
<sequence length="454" mass="50599">MENVTKEKVDDVLHAKWIIPVVPDNTVLENHSLIIKNGKIHDILPTEEARHRYEGERHHAIENHHVLIPGLVNMHCHAAMTLLRGFADDVSLEDWLSQYIWPAEGRWIGEEYIEDGTKLAVAEMLRCGVTCYNDMYFFPHVSARVTSDYGMRSAIGIPVIAFPSNWANDADDYIEKGLRELHDKYKDHPLVTVVMAPHSTYTMHDAGLLKAKKIADELGMRIHIHLHETAREVSDHQQNNEGMRPIERLQKLGLIDDKLIAAHMCHVTDDEIKLWAEKGAHVVHCPESNLKLASGICPVQKFSKAGVNVSLGTDGAASNDDLDLLGEMRTAALVDKLQAKDATAMPGWQMLKLATINGAKALGLEHKIGSLEKGKEADVVAIKLRTEPVYNPITNLVYVGTNSVTDVWVAGKQLVKDEKMIGMNEDVLLRKAQQWGEKIKTSRPPANPAHEVSA</sequence>
<dbReference type="PANTHER" id="PTHR43794:SF11">
    <property type="entry name" value="AMIDOHYDROLASE-RELATED DOMAIN-CONTAINING PROTEIN"/>
    <property type="match status" value="1"/>
</dbReference>
<dbReference type="InterPro" id="IPR011059">
    <property type="entry name" value="Metal-dep_hydrolase_composite"/>
</dbReference>
<dbReference type="VEuPathDB" id="AmoebaDB:ACA1_220090"/>
<dbReference type="KEGG" id="acan:ACA1_220090"/>
<dbReference type="GO" id="GO:0046872">
    <property type="term" value="F:metal ion binding"/>
    <property type="evidence" value="ECO:0007669"/>
    <property type="project" value="UniProtKB-KW"/>
</dbReference>
<organism evidence="5 6">
    <name type="scientific">Acanthamoeba castellanii (strain ATCC 30010 / Neff)</name>
    <dbReference type="NCBI Taxonomy" id="1257118"/>
    <lineage>
        <taxon>Eukaryota</taxon>
        <taxon>Amoebozoa</taxon>
        <taxon>Discosea</taxon>
        <taxon>Longamoebia</taxon>
        <taxon>Centramoebida</taxon>
        <taxon>Acanthamoebidae</taxon>
        <taxon>Acanthamoeba</taxon>
    </lineage>
</organism>
<dbReference type="OMA" id="WLVPVEP"/>
<dbReference type="SUPFAM" id="SSF51338">
    <property type="entry name" value="Composite domain of metallo-dependent hydrolases"/>
    <property type="match status" value="1"/>
</dbReference>
<gene>
    <name evidence="5" type="ORF">ACA1_220090</name>
</gene>
<dbReference type="EMBL" id="KB008036">
    <property type="protein sequence ID" value="ELR15271.1"/>
    <property type="molecule type" value="Genomic_DNA"/>
</dbReference>
<dbReference type="Gene3D" id="2.30.40.10">
    <property type="entry name" value="Urease, subunit C, domain 1"/>
    <property type="match status" value="1"/>
</dbReference>
<evidence type="ECO:0000256" key="1">
    <source>
        <dbReference type="ARBA" id="ARBA00022723"/>
    </source>
</evidence>
<dbReference type="GO" id="GO:0016814">
    <property type="term" value="F:hydrolase activity, acting on carbon-nitrogen (but not peptide) bonds, in cyclic amidines"/>
    <property type="evidence" value="ECO:0007669"/>
    <property type="project" value="UniProtKB-ARBA"/>
</dbReference>
<dbReference type="SUPFAM" id="SSF51556">
    <property type="entry name" value="Metallo-dependent hydrolases"/>
    <property type="match status" value="1"/>
</dbReference>
<dbReference type="CDD" id="cd01298">
    <property type="entry name" value="ATZ_TRZ_like"/>
    <property type="match status" value="1"/>
</dbReference>
<dbReference type="InterPro" id="IPR032466">
    <property type="entry name" value="Metal_Hydrolase"/>
</dbReference>
<dbReference type="NCBIfam" id="NF006549">
    <property type="entry name" value="PRK09045.1"/>
    <property type="match status" value="1"/>
</dbReference>
<dbReference type="OrthoDB" id="194468at2759"/>
<dbReference type="PANTHER" id="PTHR43794">
    <property type="entry name" value="AMINOHYDROLASE SSNA-RELATED"/>
    <property type="match status" value="1"/>
</dbReference>
<feature type="domain" description="Amidohydrolase-related" evidence="4">
    <location>
        <begin position="66"/>
        <end position="413"/>
    </location>
</feature>
<evidence type="ECO:0000313" key="5">
    <source>
        <dbReference type="EMBL" id="ELR15271.1"/>
    </source>
</evidence>
<keyword evidence="2 5" id="KW-0378">Hydrolase</keyword>